<dbReference type="KEGG" id="sqz:FQU76_24205"/>
<name>A0A5B8JCN9_9ACTN</name>
<evidence type="ECO:0000256" key="1">
    <source>
        <dbReference type="ARBA" id="ARBA00023015"/>
    </source>
</evidence>
<dbReference type="SUPFAM" id="SSF46785">
    <property type="entry name" value="Winged helix' DNA-binding domain"/>
    <property type="match status" value="1"/>
</dbReference>
<dbReference type="PANTHER" id="PTHR44846:SF17">
    <property type="entry name" value="GNTR-FAMILY TRANSCRIPTIONAL REGULATOR"/>
    <property type="match status" value="1"/>
</dbReference>
<dbReference type="SMART" id="SM00345">
    <property type="entry name" value="HTH_GNTR"/>
    <property type="match status" value="1"/>
</dbReference>
<proteinExistence type="predicted"/>
<feature type="domain" description="HTH gntR-type" evidence="4">
    <location>
        <begin position="19"/>
        <end position="87"/>
    </location>
</feature>
<dbReference type="SUPFAM" id="SSF64288">
    <property type="entry name" value="Chorismate lyase-like"/>
    <property type="match status" value="1"/>
</dbReference>
<dbReference type="OrthoDB" id="7363114at2"/>
<dbReference type="Gene3D" id="3.40.1410.10">
    <property type="entry name" value="Chorismate lyase-like"/>
    <property type="match status" value="1"/>
</dbReference>
<evidence type="ECO:0000313" key="6">
    <source>
        <dbReference type="Proteomes" id="UP000320580"/>
    </source>
</evidence>
<dbReference type="EMBL" id="CP042266">
    <property type="protein sequence ID" value="QDY79106.1"/>
    <property type="molecule type" value="Genomic_DNA"/>
</dbReference>
<dbReference type="GO" id="GO:0045892">
    <property type="term" value="P:negative regulation of DNA-templated transcription"/>
    <property type="evidence" value="ECO:0007669"/>
    <property type="project" value="TreeGrafter"/>
</dbReference>
<dbReference type="Proteomes" id="UP000320580">
    <property type="component" value="Chromosome"/>
</dbReference>
<dbReference type="GO" id="GO:0003677">
    <property type="term" value="F:DNA binding"/>
    <property type="evidence" value="ECO:0007669"/>
    <property type="project" value="UniProtKB-KW"/>
</dbReference>
<dbReference type="InterPro" id="IPR050679">
    <property type="entry name" value="Bact_HTH_transcr_reg"/>
</dbReference>
<evidence type="ECO:0000259" key="4">
    <source>
        <dbReference type="PROSITE" id="PS50949"/>
    </source>
</evidence>
<evidence type="ECO:0000256" key="2">
    <source>
        <dbReference type="ARBA" id="ARBA00023125"/>
    </source>
</evidence>
<dbReference type="SMART" id="SM00866">
    <property type="entry name" value="UTRA"/>
    <property type="match status" value="1"/>
</dbReference>
<dbReference type="PANTHER" id="PTHR44846">
    <property type="entry name" value="MANNOSYL-D-GLYCERATE TRANSPORT/METABOLISM SYSTEM REPRESSOR MNGR-RELATED"/>
    <property type="match status" value="1"/>
</dbReference>
<gene>
    <name evidence="5" type="ORF">FQU76_24205</name>
</gene>
<reference evidence="5 6" key="1">
    <citation type="submission" date="2019-07" db="EMBL/GenBank/DDBJ databases">
        <authorList>
            <person name="Zhu P."/>
        </authorList>
    </citation>
    <scope>NUCLEOTIDE SEQUENCE [LARGE SCALE GENOMIC DNA]</scope>
    <source>
        <strain evidence="5 6">SSL-25</strain>
    </source>
</reference>
<evidence type="ECO:0000313" key="5">
    <source>
        <dbReference type="EMBL" id="QDY79106.1"/>
    </source>
</evidence>
<evidence type="ECO:0000256" key="3">
    <source>
        <dbReference type="ARBA" id="ARBA00023163"/>
    </source>
</evidence>
<keyword evidence="6" id="KW-1185">Reference proteome</keyword>
<dbReference type="Pfam" id="PF00392">
    <property type="entry name" value="GntR"/>
    <property type="match status" value="1"/>
</dbReference>
<dbReference type="InterPro" id="IPR028978">
    <property type="entry name" value="Chorismate_lyase_/UTRA_dom_sf"/>
</dbReference>
<dbReference type="PROSITE" id="PS50949">
    <property type="entry name" value="HTH_GNTR"/>
    <property type="match status" value="1"/>
</dbReference>
<keyword evidence="3" id="KW-0804">Transcription</keyword>
<dbReference type="GO" id="GO:0003700">
    <property type="term" value="F:DNA-binding transcription factor activity"/>
    <property type="evidence" value="ECO:0007669"/>
    <property type="project" value="InterPro"/>
</dbReference>
<organism evidence="5 6">
    <name type="scientific">Streptomyces qinzhouensis</name>
    <dbReference type="NCBI Taxonomy" id="2599401"/>
    <lineage>
        <taxon>Bacteria</taxon>
        <taxon>Bacillati</taxon>
        <taxon>Actinomycetota</taxon>
        <taxon>Actinomycetes</taxon>
        <taxon>Kitasatosporales</taxon>
        <taxon>Streptomycetaceae</taxon>
        <taxon>Streptomyces</taxon>
    </lineage>
</organism>
<dbReference type="AlphaFoldDB" id="A0A5B8JCN9"/>
<dbReference type="InterPro" id="IPR036388">
    <property type="entry name" value="WH-like_DNA-bd_sf"/>
</dbReference>
<keyword evidence="1" id="KW-0805">Transcription regulation</keyword>
<dbReference type="InterPro" id="IPR000524">
    <property type="entry name" value="Tscrpt_reg_HTH_GntR"/>
</dbReference>
<dbReference type="InterPro" id="IPR036390">
    <property type="entry name" value="WH_DNA-bd_sf"/>
</dbReference>
<protein>
    <submittedName>
        <fullName evidence="5">GntR family transcriptional regulator</fullName>
    </submittedName>
</protein>
<dbReference type="Gene3D" id="1.10.10.10">
    <property type="entry name" value="Winged helix-like DNA-binding domain superfamily/Winged helix DNA-binding domain"/>
    <property type="match status" value="1"/>
</dbReference>
<dbReference type="Pfam" id="PF07702">
    <property type="entry name" value="UTRA"/>
    <property type="match status" value="1"/>
</dbReference>
<sequence>MGCQDTLIAALTAHQEGWDVDARSIAADIRRRIISGEYPYGSRLPSVRDQVQHYGASQQTVSAAYASLAALGLVRTERTSGTVVTAARRSDAHLGTFAPPDLTAASAWQPTGDGQAREEVTLVRQITAPASMAEWGIPTGRSVVERTRMRYIDDIPVQHKITVMPYALAAKAPAGHEGIPPMLAPAGTDGPSAPAGMRMADWLGWDVAHTESVITVEPMDDAASEALGVAAGSPAFRVVGVARGSEGATVYVTVTTAQIHHRITLTIVG</sequence>
<keyword evidence="2" id="KW-0238">DNA-binding</keyword>
<dbReference type="InterPro" id="IPR011663">
    <property type="entry name" value="UTRA"/>
</dbReference>
<accession>A0A5B8JCN9</accession>